<organism evidence="3 4">
    <name type="scientific">Platanthera zijinensis</name>
    <dbReference type="NCBI Taxonomy" id="2320716"/>
    <lineage>
        <taxon>Eukaryota</taxon>
        <taxon>Viridiplantae</taxon>
        <taxon>Streptophyta</taxon>
        <taxon>Embryophyta</taxon>
        <taxon>Tracheophyta</taxon>
        <taxon>Spermatophyta</taxon>
        <taxon>Magnoliopsida</taxon>
        <taxon>Liliopsida</taxon>
        <taxon>Asparagales</taxon>
        <taxon>Orchidaceae</taxon>
        <taxon>Orchidoideae</taxon>
        <taxon>Orchideae</taxon>
        <taxon>Orchidinae</taxon>
        <taxon>Platanthera</taxon>
    </lineage>
</organism>
<dbReference type="PANTHER" id="PTHR33646">
    <property type="entry name" value="GB|AAF00631.1"/>
    <property type="match status" value="1"/>
</dbReference>
<protein>
    <recommendedName>
        <fullName evidence="2">DUF6821 domain-containing protein</fullName>
    </recommendedName>
</protein>
<proteinExistence type="predicted"/>
<dbReference type="InterPro" id="IPR049224">
    <property type="entry name" value="DUF6821"/>
</dbReference>
<evidence type="ECO:0000259" key="2">
    <source>
        <dbReference type="Pfam" id="PF20705"/>
    </source>
</evidence>
<dbReference type="AlphaFoldDB" id="A0AAP0AXV1"/>
<gene>
    <name evidence="3" type="ORF">KSP39_PZI022038</name>
</gene>
<dbReference type="PANTHER" id="PTHR33646:SF2">
    <property type="entry name" value="F20H23.8 PROTEIN"/>
    <property type="match status" value="1"/>
</dbReference>
<feature type="compositionally biased region" description="Basic and acidic residues" evidence="1">
    <location>
        <begin position="69"/>
        <end position="80"/>
    </location>
</feature>
<keyword evidence="4" id="KW-1185">Reference proteome</keyword>
<dbReference type="Pfam" id="PF20705">
    <property type="entry name" value="DUF6821"/>
    <property type="match status" value="1"/>
</dbReference>
<sequence>MAKNPQSPLELNLSEWEFLPDNTSCVDLALEGFKTLISNEVIDPDYFRSEPRDFIQQFSDINNQDGGEEETKINPKKEEPLNGTKSGRSSPKQSTAEAEAEEKEMEIWEGIWGGLWKCRPTAVGALCSIGAAAATICVLALGGREVQHPPHRCRRWSSVAQFRVHSDHEEVRPEPAVFENLAGKLNKQLAVARGMPAMARAANISFGGYYRGGVKGTPTSALCTPILCAPIEILCAHHLRLCAHQYYVHSLSKHRCNVCRLVGRRCRLLHQSKQIDGKAVMAVHREPSDHHVPKHDVFARNPAEHLQSCFNAPASAVHVHKSCGEDDVAVIA</sequence>
<feature type="compositionally biased region" description="Polar residues" evidence="1">
    <location>
        <begin position="83"/>
        <end position="95"/>
    </location>
</feature>
<accession>A0AAP0AXV1</accession>
<name>A0AAP0AXV1_9ASPA</name>
<evidence type="ECO:0000313" key="4">
    <source>
        <dbReference type="Proteomes" id="UP001418222"/>
    </source>
</evidence>
<dbReference type="InterPro" id="IPR045883">
    <property type="entry name" value="At4g13530-like"/>
</dbReference>
<reference evidence="3 4" key="1">
    <citation type="journal article" date="2022" name="Nat. Plants">
        <title>Genomes of leafy and leafless Platanthera orchids illuminate the evolution of mycoheterotrophy.</title>
        <authorList>
            <person name="Li M.H."/>
            <person name="Liu K.W."/>
            <person name="Li Z."/>
            <person name="Lu H.C."/>
            <person name="Ye Q.L."/>
            <person name="Zhang D."/>
            <person name="Wang J.Y."/>
            <person name="Li Y.F."/>
            <person name="Zhong Z.M."/>
            <person name="Liu X."/>
            <person name="Yu X."/>
            <person name="Liu D.K."/>
            <person name="Tu X.D."/>
            <person name="Liu B."/>
            <person name="Hao Y."/>
            <person name="Liao X.Y."/>
            <person name="Jiang Y.T."/>
            <person name="Sun W.H."/>
            <person name="Chen J."/>
            <person name="Chen Y.Q."/>
            <person name="Ai Y."/>
            <person name="Zhai J.W."/>
            <person name="Wu S.S."/>
            <person name="Zhou Z."/>
            <person name="Hsiao Y.Y."/>
            <person name="Wu W.L."/>
            <person name="Chen Y.Y."/>
            <person name="Lin Y.F."/>
            <person name="Hsu J.L."/>
            <person name="Li C.Y."/>
            <person name="Wang Z.W."/>
            <person name="Zhao X."/>
            <person name="Zhong W.Y."/>
            <person name="Ma X.K."/>
            <person name="Ma L."/>
            <person name="Huang J."/>
            <person name="Chen G.Z."/>
            <person name="Huang M.Z."/>
            <person name="Huang L."/>
            <person name="Peng D.H."/>
            <person name="Luo Y.B."/>
            <person name="Zou S.Q."/>
            <person name="Chen S.P."/>
            <person name="Lan S."/>
            <person name="Tsai W.C."/>
            <person name="Van de Peer Y."/>
            <person name="Liu Z.J."/>
        </authorList>
    </citation>
    <scope>NUCLEOTIDE SEQUENCE [LARGE SCALE GENOMIC DNA]</scope>
    <source>
        <strain evidence="3">Lor287</strain>
    </source>
</reference>
<comment type="caution">
    <text evidence="3">The sequence shown here is derived from an EMBL/GenBank/DDBJ whole genome shotgun (WGS) entry which is preliminary data.</text>
</comment>
<evidence type="ECO:0000313" key="3">
    <source>
        <dbReference type="EMBL" id="KAK8918881.1"/>
    </source>
</evidence>
<feature type="domain" description="DUF6821" evidence="2">
    <location>
        <begin position="78"/>
        <end position="212"/>
    </location>
</feature>
<dbReference type="Proteomes" id="UP001418222">
    <property type="component" value="Unassembled WGS sequence"/>
</dbReference>
<dbReference type="EMBL" id="JBBWWQ010000019">
    <property type="protein sequence ID" value="KAK8918881.1"/>
    <property type="molecule type" value="Genomic_DNA"/>
</dbReference>
<evidence type="ECO:0000256" key="1">
    <source>
        <dbReference type="SAM" id="MobiDB-lite"/>
    </source>
</evidence>
<feature type="region of interest" description="Disordered" evidence="1">
    <location>
        <begin position="60"/>
        <end position="103"/>
    </location>
</feature>